<evidence type="ECO:0000313" key="4">
    <source>
        <dbReference type="EMBL" id="KRM60347.1"/>
    </source>
</evidence>
<dbReference type="Proteomes" id="UP000051733">
    <property type="component" value="Unassembled WGS sequence"/>
</dbReference>
<proteinExistence type="predicted"/>
<dbReference type="Pfam" id="PF26334">
    <property type="entry name" value="Gtf3_N"/>
    <property type="match status" value="1"/>
</dbReference>
<comment type="caution">
    <text evidence="4">The sequence shown here is derived from an EMBL/GenBank/DDBJ whole genome shotgun (WGS) entry which is preliminary data.</text>
</comment>
<evidence type="ECO:0000313" key="5">
    <source>
        <dbReference type="Proteomes" id="UP000051733"/>
    </source>
</evidence>
<dbReference type="AlphaFoldDB" id="A0A0R2A8B6"/>
<protein>
    <recommendedName>
        <fullName evidence="6">Beta-1,6-galactofuranosyltransferase</fullName>
    </recommendedName>
</protein>
<dbReference type="STRING" id="1423813.FC26_GL000777"/>
<evidence type="ECO:0000259" key="3">
    <source>
        <dbReference type="Pfam" id="PF26337"/>
    </source>
</evidence>
<feature type="domain" description="Glucosyltransferase 3-like C-terminal" evidence="3">
    <location>
        <begin position="192"/>
        <end position="339"/>
    </location>
</feature>
<evidence type="ECO:0000256" key="1">
    <source>
        <dbReference type="ARBA" id="ARBA00022679"/>
    </source>
</evidence>
<name>A0A0R2A8B6_9LACO</name>
<accession>A0A0R2A8B6</accession>
<gene>
    <name evidence="4" type="ORF">FC26_GL000777</name>
</gene>
<dbReference type="EMBL" id="AYYY01000066">
    <property type="protein sequence ID" value="KRM60347.1"/>
    <property type="molecule type" value="Genomic_DNA"/>
</dbReference>
<dbReference type="InterPro" id="IPR058591">
    <property type="entry name" value="Gtf3_N"/>
</dbReference>
<sequence>MMTNWITSFNNEELGRPDGAIQLITRSFSKAAMALGFQELNYVTFDFVNYVNLERRLNVIDTILAPVQPGDTIFFQFPMYAAQRFSEDFMIQMMALEKVKKVAVVVDVPTWINSSSDDSYNAKEDGWLGWLRRFDLLIVANRHEAQHLHRDGVIVPMISMVLSDYLYRGPLRSKTFQKKLYYVTGRDVLDIDYRAATPINLFSAVAEPPVTENASLVWHGRQPSDAIMATLDGGFGIVTTDNLVERRGTHWRYYTRFNNPTKLSLYLAAGLPVITMSKTPHAALIEKRHLGLVVDDLNEIDHVLAKLDQTDYQRMLAAIVPWQTAVASGFFIQRALMAAIQTLDLGLKNQLTSDNGGDL</sequence>
<reference evidence="4 5" key="1">
    <citation type="journal article" date="2015" name="Genome Announc.">
        <title>Expanding the biotechnology potential of lactobacilli through comparative genomics of 213 strains and associated genera.</title>
        <authorList>
            <person name="Sun Z."/>
            <person name="Harris H.M."/>
            <person name="McCann A."/>
            <person name="Guo C."/>
            <person name="Argimon S."/>
            <person name="Zhang W."/>
            <person name="Yang X."/>
            <person name="Jeffery I.B."/>
            <person name="Cooney J.C."/>
            <person name="Kagawa T.F."/>
            <person name="Liu W."/>
            <person name="Song Y."/>
            <person name="Salvetti E."/>
            <person name="Wrobel A."/>
            <person name="Rasinkangas P."/>
            <person name="Parkhill J."/>
            <person name="Rea M.C."/>
            <person name="O'Sullivan O."/>
            <person name="Ritari J."/>
            <person name="Douillard F.P."/>
            <person name="Paul Ross R."/>
            <person name="Yang R."/>
            <person name="Briner A.E."/>
            <person name="Felis G.E."/>
            <person name="de Vos W.M."/>
            <person name="Barrangou R."/>
            <person name="Klaenhammer T.R."/>
            <person name="Caufield P.W."/>
            <person name="Cui Y."/>
            <person name="Zhang H."/>
            <person name="O'Toole P.W."/>
        </authorList>
    </citation>
    <scope>NUCLEOTIDE SEQUENCE [LARGE SCALE GENOMIC DNA]</scope>
    <source>
        <strain evidence="4 5">DSM 20634</strain>
    </source>
</reference>
<dbReference type="Pfam" id="PF26337">
    <property type="entry name" value="Gtf3_C"/>
    <property type="match status" value="1"/>
</dbReference>
<feature type="domain" description="Glucosyltransferase 3-like N-terminal" evidence="2">
    <location>
        <begin position="3"/>
        <end position="160"/>
    </location>
</feature>
<organism evidence="4 5">
    <name type="scientific">Paucilactobacillus vaccinostercus DSM 20634</name>
    <dbReference type="NCBI Taxonomy" id="1423813"/>
    <lineage>
        <taxon>Bacteria</taxon>
        <taxon>Bacillati</taxon>
        <taxon>Bacillota</taxon>
        <taxon>Bacilli</taxon>
        <taxon>Lactobacillales</taxon>
        <taxon>Lactobacillaceae</taxon>
        <taxon>Paucilactobacillus</taxon>
    </lineage>
</organism>
<dbReference type="PATRIC" id="fig|1423813.3.peg.787"/>
<evidence type="ECO:0008006" key="6">
    <source>
        <dbReference type="Google" id="ProtNLM"/>
    </source>
</evidence>
<keyword evidence="5" id="KW-1185">Reference proteome</keyword>
<evidence type="ECO:0000259" key="2">
    <source>
        <dbReference type="Pfam" id="PF26334"/>
    </source>
</evidence>
<dbReference type="Gene3D" id="3.40.50.2000">
    <property type="entry name" value="Glycogen Phosphorylase B"/>
    <property type="match status" value="2"/>
</dbReference>
<keyword evidence="1" id="KW-0808">Transferase</keyword>
<dbReference type="InterPro" id="IPR058592">
    <property type="entry name" value="Gtf3_C"/>
</dbReference>